<evidence type="ECO:0000313" key="4">
    <source>
        <dbReference type="EMBL" id="TXC66838.1"/>
    </source>
</evidence>
<dbReference type="EMBL" id="VOPW01000001">
    <property type="protein sequence ID" value="TXC66838.1"/>
    <property type="molecule type" value="Genomic_DNA"/>
</dbReference>
<keyword evidence="1 3" id="KW-0479">Metal-binding</keyword>
<sequence length="69" mass="7425">MTTTAKPRTVRCPACGGPSEYSPANAWRPFCCERCKNHDFGAWASESYRVADPAVPGGDAAEGDTLPRH</sequence>
<name>A0A5C6U556_9BURK</name>
<evidence type="ECO:0000256" key="3">
    <source>
        <dbReference type="HAMAP-Rule" id="MF_00649"/>
    </source>
</evidence>
<evidence type="ECO:0000313" key="5">
    <source>
        <dbReference type="Proteomes" id="UP000321832"/>
    </source>
</evidence>
<feature type="binding site" evidence="3">
    <location>
        <position position="12"/>
    </location>
    <ligand>
        <name>Zn(2+)</name>
        <dbReference type="ChEBI" id="CHEBI:29105"/>
    </ligand>
</feature>
<dbReference type="Gene3D" id="3.30.50.10">
    <property type="entry name" value="Erythroid Transcription Factor GATA-1, subunit A"/>
    <property type="match status" value="1"/>
</dbReference>
<dbReference type="Pfam" id="PF03884">
    <property type="entry name" value="YacG"/>
    <property type="match status" value="1"/>
</dbReference>
<keyword evidence="5" id="KW-1185">Reference proteome</keyword>
<dbReference type="GO" id="GO:0008270">
    <property type="term" value="F:zinc ion binding"/>
    <property type="evidence" value="ECO:0007669"/>
    <property type="project" value="UniProtKB-UniRule"/>
</dbReference>
<dbReference type="GO" id="GO:0006355">
    <property type="term" value="P:regulation of DNA-templated transcription"/>
    <property type="evidence" value="ECO:0007669"/>
    <property type="project" value="InterPro"/>
</dbReference>
<dbReference type="InterPro" id="IPR013088">
    <property type="entry name" value="Znf_NHR/GATA"/>
</dbReference>
<dbReference type="Proteomes" id="UP000321832">
    <property type="component" value="Unassembled WGS sequence"/>
</dbReference>
<feature type="binding site" evidence="3">
    <location>
        <position position="31"/>
    </location>
    <ligand>
        <name>Zn(2+)</name>
        <dbReference type="ChEBI" id="CHEBI:29105"/>
    </ligand>
</feature>
<comment type="subunit">
    <text evidence="3">Interacts with GyrB.</text>
</comment>
<gene>
    <name evidence="3 4" type="primary">yacG</name>
    <name evidence="4" type="ORF">FSC37_16650</name>
</gene>
<proteinExistence type="inferred from homology"/>
<reference evidence="4 5" key="1">
    <citation type="submission" date="2019-08" db="EMBL/GenBank/DDBJ databases">
        <authorList>
            <person name="Khan S.A."/>
            <person name="Jeon C.O."/>
            <person name="Jeong S.E."/>
        </authorList>
    </citation>
    <scope>NUCLEOTIDE SEQUENCE [LARGE SCALE GENOMIC DNA]</scope>
    <source>
        <strain evidence="5">IMCC1728</strain>
    </source>
</reference>
<comment type="function">
    <text evidence="3">Inhibits all the catalytic activities of DNA gyrase by preventing its interaction with DNA. Acts by binding directly to the C-terminal domain of GyrB, which probably disrupts DNA binding by the gyrase.</text>
</comment>
<dbReference type="HAMAP" id="MF_00649">
    <property type="entry name" value="DNA_gyrase_inhibitor_YacG"/>
    <property type="match status" value="1"/>
</dbReference>
<evidence type="ECO:0000256" key="2">
    <source>
        <dbReference type="ARBA" id="ARBA00022833"/>
    </source>
</evidence>
<comment type="cofactor">
    <cofactor evidence="3">
        <name>Zn(2+)</name>
        <dbReference type="ChEBI" id="CHEBI:29105"/>
    </cofactor>
    <text evidence="3">Binds 1 zinc ion.</text>
</comment>
<feature type="binding site" evidence="3">
    <location>
        <position position="35"/>
    </location>
    <ligand>
        <name>Zn(2+)</name>
        <dbReference type="ChEBI" id="CHEBI:29105"/>
    </ligand>
</feature>
<accession>A0A5C6U556</accession>
<dbReference type="PANTHER" id="PTHR36150:SF1">
    <property type="entry name" value="DNA GYRASE INHIBITOR YACG"/>
    <property type="match status" value="1"/>
</dbReference>
<protein>
    <recommendedName>
        <fullName evidence="3">DNA gyrase inhibitor YacG</fullName>
    </recommendedName>
</protein>
<organism evidence="4 5">
    <name type="scientific">Piscinibacter aquaticus</name>
    <dbReference type="NCBI Taxonomy" id="392597"/>
    <lineage>
        <taxon>Bacteria</taxon>
        <taxon>Pseudomonadati</taxon>
        <taxon>Pseudomonadota</taxon>
        <taxon>Betaproteobacteria</taxon>
        <taxon>Burkholderiales</taxon>
        <taxon>Sphaerotilaceae</taxon>
        <taxon>Piscinibacter</taxon>
    </lineage>
</organism>
<feature type="binding site" evidence="3">
    <location>
        <position position="15"/>
    </location>
    <ligand>
        <name>Zn(2+)</name>
        <dbReference type="ChEBI" id="CHEBI:29105"/>
    </ligand>
</feature>
<keyword evidence="2 3" id="KW-0862">Zinc</keyword>
<dbReference type="InterPro" id="IPR005584">
    <property type="entry name" value="DNA_gyrase_inhibitor_YacG"/>
</dbReference>
<comment type="similarity">
    <text evidence="3">Belongs to the DNA gyrase inhibitor YacG family.</text>
</comment>
<dbReference type="GO" id="GO:0008657">
    <property type="term" value="F:DNA topoisomerase type II (double strand cut, ATP-hydrolyzing) inhibitor activity"/>
    <property type="evidence" value="ECO:0007669"/>
    <property type="project" value="UniProtKB-UniRule"/>
</dbReference>
<evidence type="ECO:0000256" key="1">
    <source>
        <dbReference type="ARBA" id="ARBA00022723"/>
    </source>
</evidence>
<dbReference type="AlphaFoldDB" id="A0A5C6U556"/>
<dbReference type="PANTHER" id="PTHR36150">
    <property type="entry name" value="DNA GYRASE INHIBITOR YACG"/>
    <property type="match status" value="1"/>
</dbReference>
<dbReference type="SUPFAM" id="SSF57716">
    <property type="entry name" value="Glucocorticoid receptor-like (DNA-binding domain)"/>
    <property type="match status" value="1"/>
</dbReference>
<comment type="caution">
    <text evidence="4">The sequence shown here is derived from an EMBL/GenBank/DDBJ whole genome shotgun (WGS) entry which is preliminary data.</text>
</comment>